<keyword evidence="1" id="KW-0812">Transmembrane</keyword>
<keyword evidence="3" id="KW-1185">Reference proteome</keyword>
<evidence type="ECO:0000313" key="2">
    <source>
        <dbReference type="EMBL" id="PAP77203.1"/>
    </source>
</evidence>
<dbReference type="RefSeq" id="WP_095510869.1">
    <property type="nucleotide sequence ID" value="NZ_MQWD01000001.1"/>
</dbReference>
<proteinExistence type="predicted"/>
<gene>
    <name evidence="2" type="ORF">BSZ37_12560</name>
</gene>
<evidence type="ECO:0000313" key="3">
    <source>
        <dbReference type="Proteomes" id="UP000216339"/>
    </source>
</evidence>
<keyword evidence="1" id="KW-0472">Membrane</keyword>
<reference evidence="2 3" key="1">
    <citation type="submission" date="2016-11" db="EMBL/GenBank/DDBJ databases">
        <title>Study of marine rhodopsin-containing bacteria.</title>
        <authorList>
            <person name="Yoshizawa S."/>
            <person name="Kumagai Y."/>
            <person name="Kogure K."/>
        </authorList>
    </citation>
    <scope>NUCLEOTIDE SEQUENCE [LARGE SCALE GENOMIC DNA]</scope>
    <source>
        <strain evidence="2 3">SAORIC-28</strain>
    </source>
</reference>
<comment type="caution">
    <text evidence="2">The sequence shown here is derived from an EMBL/GenBank/DDBJ whole genome shotgun (WGS) entry which is preliminary data.</text>
</comment>
<sequence>MLDDVVARLRHPDRWLLAFVVAAFVLWIAAVGPLRSWASEAGIRGHWTLGVAPSFFAGGTLAAWQALAAATPPVASVVLAGALVSLAEVAHLAMPRQTADLWDVVTGLAGAALSLPLLKWRWSHRAA</sequence>
<feature type="transmembrane region" description="Helical" evidence="1">
    <location>
        <begin position="46"/>
        <end position="67"/>
    </location>
</feature>
<feature type="transmembrane region" description="Helical" evidence="1">
    <location>
        <begin position="73"/>
        <end position="94"/>
    </location>
</feature>
<accession>A0A271J166</accession>
<name>A0A271J166_9BACT</name>
<dbReference type="Proteomes" id="UP000216339">
    <property type="component" value="Unassembled WGS sequence"/>
</dbReference>
<dbReference type="EMBL" id="MQWD01000001">
    <property type="protein sequence ID" value="PAP77203.1"/>
    <property type="molecule type" value="Genomic_DNA"/>
</dbReference>
<dbReference type="AlphaFoldDB" id="A0A271J166"/>
<evidence type="ECO:0000256" key="1">
    <source>
        <dbReference type="SAM" id="Phobius"/>
    </source>
</evidence>
<protein>
    <recommendedName>
        <fullName evidence="4">VanZ-like domain-containing protein</fullName>
    </recommendedName>
</protein>
<feature type="transmembrane region" description="Helical" evidence="1">
    <location>
        <begin position="15"/>
        <end position="34"/>
    </location>
</feature>
<keyword evidence="1" id="KW-1133">Transmembrane helix</keyword>
<organism evidence="2 3">
    <name type="scientific">Rubrivirga marina</name>
    <dbReference type="NCBI Taxonomy" id="1196024"/>
    <lineage>
        <taxon>Bacteria</taxon>
        <taxon>Pseudomonadati</taxon>
        <taxon>Rhodothermota</taxon>
        <taxon>Rhodothermia</taxon>
        <taxon>Rhodothermales</taxon>
        <taxon>Rubricoccaceae</taxon>
        <taxon>Rubrivirga</taxon>
    </lineage>
</organism>
<evidence type="ECO:0008006" key="4">
    <source>
        <dbReference type="Google" id="ProtNLM"/>
    </source>
</evidence>